<dbReference type="EMBL" id="AP019299">
    <property type="protein sequence ID" value="BBG99431.1"/>
    <property type="molecule type" value="Genomic_DNA"/>
</dbReference>
<evidence type="ECO:0000313" key="1">
    <source>
        <dbReference type="EMBL" id="BBG99431.1"/>
    </source>
</evidence>
<dbReference type="AlphaFoldDB" id="A0A4Y1R5Q1"/>
<proteinExistence type="predicted"/>
<accession>A0A4Y1R5Q1</accession>
<protein>
    <submittedName>
        <fullName evidence="1">Uncharacterized protein</fullName>
    </submittedName>
</protein>
<organism evidence="1">
    <name type="scientific">Prunus dulcis</name>
    <name type="common">Almond</name>
    <name type="synonym">Amygdalus dulcis</name>
    <dbReference type="NCBI Taxonomy" id="3755"/>
    <lineage>
        <taxon>Eukaryota</taxon>
        <taxon>Viridiplantae</taxon>
        <taxon>Streptophyta</taxon>
        <taxon>Embryophyta</taxon>
        <taxon>Tracheophyta</taxon>
        <taxon>Spermatophyta</taxon>
        <taxon>Magnoliopsida</taxon>
        <taxon>eudicotyledons</taxon>
        <taxon>Gunneridae</taxon>
        <taxon>Pentapetalae</taxon>
        <taxon>rosids</taxon>
        <taxon>fabids</taxon>
        <taxon>Rosales</taxon>
        <taxon>Rosaceae</taxon>
        <taxon>Amygdaloideae</taxon>
        <taxon>Amygdaleae</taxon>
        <taxon>Prunus</taxon>
    </lineage>
</organism>
<sequence>MANPSPLESSQPTFYVLASLPNPCVGFSPPELSEPFEFDTKEMRKLLDAHNLEDRDWLFGLMKQSKPFNPERPVAECLSRLTTTKAWSSRER</sequence>
<gene>
    <name evidence="1" type="ORF">Prudu_009122</name>
</gene>
<name>A0A4Y1R5Q1_PRUDU</name>
<reference evidence="1" key="1">
    <citation type="journal article" date="2019" name="Science">
        <title>Mutation of a bHLH transcription factor allowed almond domestication.</title>
        <authorList>
            <person name="Sanchez-Perez R."/>
            <person name="Pavan S."/>
            <person name="Mazzeo R."/>
            <person name="Moldovan C."/>
            <person name="Aiese Cigliano R."/>
            <person name="Del Cueto J."/>
            <person name="Ricciardi F."/>
            <person name="Lotti C."/>
            <person name="Ricciardi L."/>
            <person name="Dicenta F."/>
            <person name="Lopez-Marques R.L."/>
            <person name="Lindberg Moller B."/>
        </authorList>
    </citation>
    <scope>NUCLEOTIDE SEQUENCE</scope>
</reference>